<feature type="disulfide bond" evidence="5">
    <location>
        <begin position="143"/>
        <end position="152"/>
    </location>
</feature>
<feature type="disulfide bond" evidence="5">
    <location>
        <begin position="11"/>
        <end position="21"/>
    </location>
</feature>
<feature type="disulfide bond" evidence="5">
    <location>
        <begin position="32"/>
        <end position="41"/>
    </location>
</feature>
<dbReference type="SMART" id="SM00179">
    <property type="entry name" value="EGF_CA"/>
    <property type="match status" value="4"/>
</dbReference>
<feature type="domain" description="EGF-like" evidence="6">
    <location>
        <begin position="190"/>
        <end position="225"/>
    </location>
</feature>
<dbReference type="InterPro" id="IPR009030">
    <property type="entry name" value="Growth_fac_rcpt_cys_sf"/>
</dbReference>
<dbReference type="PRINTS" id="PR00010">
    <property type="entry name" value="EGFBLOOD"/>
</dbReference>
<feature type="disulfide bond" evidence="5">
    <location>
        <begin position="106"/>
        <end position="115"/>
    </location>
</feature>
<dbReference type="PANTHER" id="PTHR12916">
    <property type="entry name" value="CYTOCHROME C OXIDASE POLYPEPTIDE VIC-2"/>
    <property type="match status" value="1"/>
</dbReference>
<feature type="disulfide bond" evidence="5">
    <location>
        <begin position="194"/>
        <end position="204"/>
    </location>
</feature>
<dbReference type="SUPFAM" id="SSF57184">
    <property type="entry name" value="Growth factor receptor domain"/>
    <property type="match status" value="1"/>
</dbReference>
<dbReference type="PROSITE" id="PS01186">
    <property type="entry name" value="EGF_2"/>
    <property type="match status" value="4"/>
</dbReference>
<accession>A0ABQ9F597</accession>
<comment type="caution">
    <text evidence="7">The sequence shown here is derived from an EMBL/GenBank/DDBJ whole genome shotgun (WGS) entry which is preliminary data.</text>
</comment>
<dbReference type="InterPro" id="IPR013032">
    <property type="entry name" value="EGF-like_CS"/>
</dbReference>
<protein>
    <recommendedName>
        <fullName evidence="6">EGF-like domain-containing protein</fullName>
    </recommendedName>
</protein>
<dbReference type="InterPro" id="IPR018097">
    <property type="entry name" value="EGF_Ca-bd_CS"/>
</dbReference>
<evidence type="ECO:0000313" key="8">
    <source>
        <dbReference type="Proteomes" id="UP001217089"/>
    </source>
</evidence>
<comment type="caution">
    <text evidence="5">Lacks conserved residue(s) required for the propagation of feature annotation.</text>
</comment>
<evidence type="ECO:0000256" key="3">
    <source>
        <dbReference type="ARBA" id="ARBA00023157"/>
    </source>
</evidence>
<dbReference type="PANTHER" id="PTHR12916:SF9">
    <property type="entry name" value="NEUROGENIC LOCUS NOTCH HOMOLOG PROTEIN 1-RELATED"/>
    <property type="match status" value="1"/>
</dbReference>
<dbReference type="CDD" id="cd00054">
    <property type="entry name" value="EGF_CA"/>
    <property type="match status" value="4"/>
</dbReference>
<keyword evidence="8" id="KW-1185">Reference proteome</keyword>
<keyword evidence="1 5" id="KW-0245">EGF-like domain</keyword>
<dbReference type="InterPro" id="IPR000742">
    <property type="entry name" value="EGF"/>
</dbReference>
<dbReference type="PROSITE" id="PS00010">
    <property type="entry name" value="ASX_HYDROXYL"/>
    <property type="match status" value="4"/>
</dbReference>
<dbReference type="EMBL" id="JARBDR010000440">
    <property type="protein sequence ID" value="KAJ8312559.1"/>
    <property type="molecule type" value="Genomic_DNA"/>
</dbReference>
<dbReference type="SMART" id="SM00181">
    <property type="entry name" value="EGF"/>
    <property type="match status" value="4"/>
</dbReference>
<dbReference type="InterPro" id="IPR000152">
    <property type="entry name" value="EGF-type_Asp/Asn_hydroxyl_site"/>
</dbReference>
<evidence type="ECO:0000256" key="4">
    <source>
        <dbReference type="ARBA" id="ARBA00023180"/>
    </source>
</evidence>
<dbReference type="InterPro" id="IPR001881">
    <property type="entry name" value="EGF-like_Ca-bd_dom"/>
</dbReference>
<dbReference type="Gene3D" id="2.10.25.10">
    <property type="entry name" value="Laminin"/>
    <property type="match status" value="4"/>
</dbReference>
<dbReference type="PROSITE" id="PS50026">
    <property type="entry name" value="EGF_3"/>
    <property type="match status" value="4"/>
</dbReference>
<evidence type="ECO:0000256" key="1">
    <source>
        <dbReference type="ARBA" id="ARBA00022536"/>
    </source>
</evidence>
<dbReference type="PROSITE" id="PS00022">
    <property type="entry name" value="EGF_1"/>
    <property type="match status" value="4"/>
</dbReference>
<name>A0ABQ9F597_TEGGR</name>
<dbReference type="SUPFAM" id="SSF57196">
    <property type="entry name" value="EGF/Laminin"/>
    <property type="match status" value="1"/>
</dbReference>
<keyword evidence="4" id="KW-0325">Glycoprotein</keyword>
<evidence type="ECO:0000313" key="7">
    <source>
        <dbReference type="EMBL" id="KAJ8312559.1"/>
    </source>
</evidence>
<keyword evidence="3 5" id="KW-1015">Disulfide bond</keyword>
<feature type="disulfide bond" evidence="5">
    <location>
        <begin position="122"/>
        <end position="132"/>
    </location>
</feature>
<sequence>MEINIVEVDECASNPCVYGKCTDYINRYQCACYPGYHGNNCQYGKFIPQTIQHLSVISNNVFFKKSLSLRLINYYFLFFKEIDECYSSPCTNGTCLDMVDNFVCQCVPGYEGRLCDKEIDECASNPCVYGKCTDYIHGYKCACKRGYDGNNCQYGKFLALYICILLTTISNLYCNYSAHGTLFTSTFLIEIDECKSSPCINGTCYDLVNDFMCLCSPGFTGTLCDIIILFFLEPNKRT</sequence>
<proteinExistence type="predicted"/>
<gene>
    <name evidence="7" type="ORF">KUTeg_009932</name>
</gene>
<dbReference type="Proteomes" id="UP001217089">
    <property type="component" value="Unassembled WGS sequence"/>
</dbReference>
<feature type="domain" description="EGF-like" evidence="6">
    <location>
        <begin position="118"/>
        <end position="153"/>
    </location>
</feature>
<dbReference type="PROSITE" id="PS01187">
    <property type="entry name" value="EGF_CA"/>
    <property type="match status" value="2"/>
</dbReference>
<evidence type="ECO:0000256" key="5">
    <source>
        <dbReference type="PROSITE-ProRule" id="PRU00076"/>
    </source>
</evidence>
<reference evidence="7 8" key="1">
    <citation type="submission" date="2022-12" db="EMBL/GenBank/DDBJ databases">
        <title>Chromosome-level genome of Tegillarca granosa.</title>
        <authorList>
            <person name="Kim J."/>
        </authorList>
    </citation>
    <scope>NUCLEOTIDE SEQUENCE [LARGE SCALE GENOMIC DNA]</scope>
    <source>
        <strain evidence="7">Teg-2019</strain>
        <tissue evidence="7">Adductor muscle</tissue>
    </source>
</reference>
<keyword evidence="2" id="KW-0677">Repeat</keyword>
<organism evidence="7 8">
    <name type="scientific">Tegillarca granosa</name>
    <name type="common">Malaysian cockle</name>
    <name type="synonym">Anadara granosa</name>
    <dbReference type="NCBI Taxonomy" id="220873"/>
    <lineage>
        <taxon>Eukaryota</taxon>
        <taxon>Metazoa</taxon>
        <taxon>Spiralia</taxon>
        <taxon>Lophotrochozoa</taxon>
        <taxon>Mollusca</taxon>
        <taxon>Bivalvia</taxon>
        <taxon>Autobranchia</taxon>
        <taxon>Pteriomorphia</taxon>
        <taxon>Arcoida</taxon>
        <taxon>Arcoidea</taxon>
        <taxon>Arcidae</taxon>
        <taxon>Tegillarca</taxon>
    </lineage>
</organism>
<feature type="domain" description="EGF-like" evidence="6">
    <location>
        <begin position="81"/>
        <end position="116"/>
    </location>
</feature>
<feature type="domain" description="EGF-like" evidence="6">
    <location>
        <begin position="7"/>
        <end position="42"/>
    </location>
</feature>
<dbReference type="Pfam" id="PF00008">
    <property type="entry name" value="EGF"/>
    <property type="match status" value="1"/>
</dbReference>
<evidence type="ECO:0000256" key="2">
    <source>
        <dbReference type="ARBA" id="ARBA00022737"/>
    </source>
</evidence>
<feature type="disulfide bond" evidence="5">
    <location>
        <begin position="85"/>
        <end position="95"/>
    </location>
</feature>
<feature type="disulfide bond" evidence="5">
    <location>
        <begin position="215"/>
        <end position="224"/>
    </location>
</feature>
<evidence type="ECO:0000259" key="6">
    <source>
        <dbReference type="PROSITE" id="PS50026"/>
    </source>
</evidence>
<dbReference type="Pfam" id="PF12661">
    <property type="entry name" value="hEGF"/>
    <property type="match status" value="3"/>
</dbReference>